<dbReference type="Proteomes" id="UP001500101">
    <property type="component" value="Unassembled WGS sequence"/>
</dbReference>
<name>A0ABP7Z1A0_9SPHI</name>
<keyword evidence="1" id="KW-1133">Transmembrane helix</keyword>
<feature type="transmembrane region" description="Helical" evidence="1">
    <location>
        <begin position="6"/>
        <end position="27"/>
    </location>
</feature>
<gene>
    <name evidence="2" type="ORF">GCM10022216_28970</name>
</gene>
<keyword evidence="3" id="KW-1185">Reference proteome</keyword>
<keyword evidence="1" id="KW-0472">Membrane</keyword>
<proteinExistence type="predicted"/>
<protein>
    <submittedName>
        <fullName evidence="2">Uncharacterized protein</fullName>
    </submittedName>
</protein>
<organism evidence="2 3">
    <name type="scientific">Sphingobacterium kyonggiense</name>
    <dbReference type="NCBI Taxonomy" id="714075"/>
    <lineage>
        <taxon>Bacteria</taxon>
        <taxon>Pseudomonadati</taxon>
        <taxon>Bacteroidota</taxon>
        <taxon>Sphingobacteriia</taxon>
        <taxon>Sphingobacteriales</taxon>
        <taxon>Sphingobacteriaceae</taxon>
        <taxon>Sphingobacterium</taxon>
    </lineage>
</organism>
<sequence length="159" mass="18850">MPSPPIYKRYLIILLIVAKYILIVGSIGRHYQINEQTIKWLNQFQDKKFELYGAYFVGKDQLDEAKQLGIPSRWKYIYFFNKDLMKIKYDDGTMVEYSAIIDTSKKHLKIITKSGEKGLDLYYQKEKNGDMIWTEKSSEGEKSIRLTRYQEMESKLLSH</sequence>
<dbReference type="EMBL" id="BAAAZI010000012">
    <property type="protein sequence ID" value="GAA4145256.1"/>
    <property type="molecule type" value="Genomic_DNA"/>
</dbReference>
<comment type="caution">
    <text evidence="2">The sequence shown here is derived from an EMBL/GenBank/DDBJ whole genome shotgun (WGS) entry which is preliminary data.</text>
</comment>
<evidence type="ECO:0000313" key="3">
    <source>
        <dbReference type="Proteomes" id="UP001500101"/>
    </source>
</evidence>
<keyword evidence="1" id="KW-0812">Transmembrane</keyword>
<reference evidence="3" key="1">
    <citation type="journal article" date="2019" name="Int. J. Syst. Evol. Microbiol.">
        <title>The Global Catalogue of Microorganisms (GCM) 10K type strain sequencing project: providing services to taxonomists for standard genome sequencing and annotation.</title>
        <authorList>
            <consortium name="The Broad Institute Genomics Platform"/>
            <consortium name="The Broad Institute Genome Sequencing Center for Infectious Disease"/>
            <person name="Wu L."/>
            <person name="Ma J."/>
        </authorList>
    </citation>
    <scope>NUCLEOTIDE SEQUENCE [LARGE SCALE GENOMIC DNA]</scope>
    <source>
        <strain evidence="3">JCM 16704</strain>
    </source>
</reference>
<accession>A0ABP7Z1A0</accession>
<evidence type="ECO:0000256" key="1">
    <source>
        <dbReference type="SAM" id="Phobius"/>
    </source>
</evidence>
<evidence type="ECO:0000313" key="2">
    <source>
        <dbReference type="EMBL" id="GAA4145256.1"/>
    </source>
</evidence>